<evidence type="ECO:0000256" key="3">
    <source>
        <dbReference type="ARBA" id="ARBA00010821"/>
    </source>
</evidence>
<keyword evidence="7" id="KW-1185">Reference proteome</keyword>
<dbReference type="GO" id="GO:0005634">
    <property type="term" value="C:nucleus"/>
    <property type="evidence" value="ECO:0007669"/>
    <property type="project" value="UniProtKB-SubCell"/>
</dbReference>
<comment type="subcellular location">
    <subcellularLocation>
        <location evidence="2">Cytoplasm</location>
        <location evidence="2">Stress granule</location>
    </subcellularLocation>
    <subcellularLocation>
        <location evidence="1">Nucleus</location>
    </subcellularLocation>
</comment>
<dbReference type="Proteomes" id="UP001353858">
    <property type="component" value="Unassembled WGS sequence"/>
</dbReference>
<evidence type="ECO:0000256" key="1">
    <source>
        <dbReference type="ARBA" id="ARBA00004123"/>
    </source>
</evidence>
<gene>
    <name evidence="6" type="ORF">RN001_009803</name>
</gene>
<evidence type="ECO:0000256" key="4">
    <source>
        <dbReference type="ARBA" id="ARBA00022490"/>
    </source>
</evidence>
<evidence type="ECO:0000313" key="7">
    <source>
        <dbReference type="Proteomes" id="UP001353858"/>
    </source>
</evidence>
<keyword evidence="4" id="KW-0963">Cytoplasm</keyword>
<sequence length="150" mass="17444">MYNIKGPSKMVAKSTRRGISQNVDTFRDNYKNCKSVDSNDNELINGPKPVFNNSVKRITVCNQEQDERITPQHEEIIKYIQESWTLVCSDLKETSTKPPTNKKSNHSVLFYEDDPCPHLQDFKPFDLESWWGKRLYNIITNSVNSKIDKT</sequence>
<keyword evidence="5" id="KW-0539">Nucleus</keyword>
<dbReference type="Pfam" id="PF14799">
    <property type="entry name" value="FAM195"/>
    <property type="match status" value="1"/>
</dbReference>
<comment type="caution">
    <text evidence="6">The sequence shown here is derived from an EMBL/GenBank/DDBJ whole genome shotgun (WGS) entry which is preliminary data.</text>
</comment>
<evidence type="ECO:0008006" key="8">
    <source>
        <dbReference type="Google" id="ProtNLM"/>
    </source>
</evidence>
<organism evidence="6 7">
    <name type="scientific">Aquatica leii</name>
    <dbReference type="NCBI Taxonomy" id="1421715"/>
    <lineage>
        <taxon>Eukaryota</taxon>
        <taxon>Metazoa</taxon>
        <taxon>Ecdysozoa</taxon>
        <taxon>Arthropoda</taxon>
        <taxon>Hexapoda</taxon>
        <taxon>Insecta</taxon>
        <taxon>Pterygota</taxon>
        <taxon>Neoptera</taxon>
        <taxon>Endopterygota</taxon>
        <taxon>Coleoptera</taxon>
        <taxon>Polyphaga</taxon>
        <taxon>Elateriformia</taxon>
        <taxon>Elateroidea</taxon>
        <taxon>Lampyridae</taxon>
        <taxon>Luciolinae</taxon>
        <taxon>Aquatica</taxon>
    </lineage>
</organism>
<dbReference type="AlphaFoldDB" id="A0AAN7PVR4"/>
<name>A0AAN7PVR4_9COLE</name>
<proteinExistence type="inferred from homology"/>
<accession>A0AAN7PVR4</accession>
<dbReference type="EMBL" id="JARPUR010000004">
    <property type="protein sequence ID" value="KAK4877297.1"/>
    <property type="molecule type" value="Genomic_DNA"/>
</dbReference>
<dbReference type="InterPro" id="IPR029428">
    <property type="entry name" value="MCRIP"/>
</dbReference>
<evidence type="ECO:0000256" key="5">
    <source>
        <dbReference type="ARBA" id="ARBA00023242"/>
    </source>
</evidence>
<evidence type="ECO:0000256" key="2">
    <source>
        <dbReference type="ARBA" id="ARBA00004210"/>
    </source>
</evidence>
<reference evidence="7" key="1">
    <citation type="submission" date="2023-01" db="EMBL/GenBank/DDBJ databases">
        <title>Key to firefly adult light organ development and bioluminescence: homeobox transcription factors regulate luciferase expression and transportation to peroxisome.</title>
        <authorList>
            <person name="Fu X."/>
        </authorList>
    </citation>
    <scope>NUCLEOTIDE SEQUENCE [LARGE SCALE GENOMIC DNA]</scope>
</reference>
<evidence type="ECO:0000313" key="6">
    <source>
        <dbReference type="EMBL" id="KAK4877297.1"/>
    </source>
</evidence>
<protein>
    <recommendedName>
        <fullName evidence="8">MAPK regulated corepressor interacting protein 2</fullName>
    </recommendedName>
</protein>
<dbReference type="GO" id="GO:0010494">
    <property type="term" value="C:cytoplasmic stress granule"/>
    <property type="evidence" value="ECO:0007669"/>
    <property type="project" value="UniProtKB-SubCell"/>
</dbReference>
<comment type="similarity">
    <text evidence="3">Belongs to the MCRIP family.</text>
</comment>